<dbReference type="GO" id="GO:0005886">
    <property type="term" value="C:plasma membrane"/>
    <property type="evidence" value="ECO:0007669"/>
    <property type="project" value="UniProtKB-SubCell"/>
</dbReference>
<dbReference type="PROSITE" id="PS51420">
    <property type="entry name" value="RHO"/>
    <property type="match status" value="1"/>
</dbReference>
<keyword evidence="14" id="KW-0449">Lipoprotein</keyword>
<dbReference type="SMART" id="SM00174">
    <property type="entry name" value="RHO"/>
    <property type="match status" value="1"/>
</dbReference>
<dbReference type="Proteomes" id="UP000678499">
    <property type="component" value="Unassembled WGS sequence"/>
</dbReference>
<dbReference type="SMART" id="SM00173">
    <property type="entry name" value="RAS"/>
    <property type="match status" value="1"/>
</dbReference>
<keyword evidence="11" id="KW-0653">Protein transport</keyword>
<keyword evidence="15" id="KW-0636">Prenylation</keyword>
<dbReference type="GO" id="GO:0030670">
    <property type="term" value="C:phagocytic vesicle membrane"/>
    <property type="evidence" value="ECO:0007669"/>
    <property type="project" value="UniProtKB-SubCell"/>
</dbReference>
<dbReference type="PROSITE" id="PS51419">
    <property type="entry name" value="RAB"/>
    <property type="match status" value="1"/>
</dbReference>
<dbReference type="EMBL" id="OA885441">
    <property type="protein sequence ID" value="CAD7282044.1"/>
    <property type="molecule type" value="Genomic_DNA"/>
</dbReference>
<evidence type="ECO:0000256" key="6">
    <source>
        <dbReference type="ARBA" id="ARBA00022448"/>
    </source>
</evidence>
<dbReference type="Pfam" id="PF00071">
    <property type="entry name" value="Ras"/>
    <property type="match status" value="1"/>
</dbReference>
<keyword evidence="6" id="KW-0813">Transport</keyword>
<evidence type="ECO:0000256" key="5">
    <source>
        <dbReference type="ARBA" id="ARBA00011984"/>
    </source>
</evidence>
<comment type="catalytic activity">
    <reaction evidence="17">
        <text>GTP + H2O = GDP + phosphate + H(+)</text>
        <dbReference type="Rhea" id="RHEA:19669"/>
        <dbReference type="ChEBI" id="CHEBI:15377"/>
        <dbReference type="ChEBI" id="CHEBI:15378"/>
        <dbReference type="ChEBI" id="CHEBI:37565"/>
        <dbReference type="ChEBI" id="CHEBI:43474"/>
        <dbReference type="ChEBI" id="CHEBI:58189"/>
        <dbReference type="EC" id="3.6.5.2"/>
    </reaction>
    <physiologicalReaction direction="left-to-right" evidence="17">
        <dbReference type="Rhea" id="RHEA:19670"/>
    </physiologicalReaction>
</comment>
<organism evidence="18">
    <name type="scientific">Notodromas monacha</name>
    <dbReference type="NCBI Taxonomy" id="399045"/>
    <lineage>
        <taxon>Eukaryota</taxon>
        <taxon>Metazoa</taxon>
        <taxon>Ecdysozoa</taxon>
        <taxon>Arthropoda</taxon>
        <taxon>Crustacea</taxon>
        <taxon>Oligostraca</taxon>
        <taxon>Ostracoda</taxon>
        <taxon>Podocopa</taxon>
        <taxon>Podocopida</taxon>
        <taxon>Cypridocopina</taxon>
        <taxon>Cypridoidea</taxon>
        <taxon>Cyprididae</taxon>
        <taxon>Notodromas</taxon>
    </lineage>
</organism>
<dbReference type="Gene3D" id="3.40.50.300">
    <property type="entry name" value="P-loop containing nucleotide triphosphate hydrolases"/>
    <property type="match status" value="1"/>
</dbReference>
<gene>
    <name evidence="18" type="ORF">NMOB1V02_LOCUS9676</name>
</gene>
<dbReference type="PANTHER" id="PTHR47981">
    <property type="entry name" value="RAB FAMILY"/>
    <property type="match status" value="1"/>
</dbReference>
<dbReference type="FunFam" id="3.40.50.300:FF:000360">
    <property type="entry name" value="RAB9B, member RAS oncogene family"/>
    <property type="match status" value="1"/>
</dbReference>
<evidence type="ECO:0000256" key="2">
    <source>
        <dbReference type="ARBA" id="ARBA00004193"/>
    </source>
</evidence>
<keyword evidence="19" id="KW-1185">Reference proteome</keyword>
<evidence type="ECO:0000256" key="7">
    <source>
        <dbReference type="ARBA" id="ARBA00022475"/>
    </source>
</evidence>
<evidence type="ECO:0000256" key="9">
    <source>
        <dbReference type="ARBA" id="ARBA00022741"/>
    </source>
</evidence>
<evidence type="ECO:0000256" key="15">
    <source>
        <dbReference type="ARBA" id="ARBA00023289"/>
    </source>
</evidence>
<comment type="cofactor">
    <cofactor evidence="1">
        <name>Mg(2+)</name>
        <dbReference type="ChEBI" id="CHEBI:18420"/>
    </cofactor>
</comment>
<dbReference type="Gene3D" id="3.80.10.10">
    <property type="entry name" value="Ribonuclease Inhibitor"/>
    <property type="match status" value="1"/>
</dbReference>
<sequence length="564" mass="62849">MPCTRDVASLESLATHAAVTLVWSASLLLNDSDTRSGFRASFTDRLPSSLREKVLVRLNRRCGPHAIFSVFDMLVAASDPRLCVKRLRFFEPGRVEEKLWLDDVMALYRVLDRCNIAPQLAELSFAAKFDRLTEHYYVPLFNVGFPLLISKMAALTKLTMIGSCDDKILESLGKHCDNLTHVDVSESWQVTSNGVNALVYKIQDGVKMVNTCVPNFQVVSIKDTDVGVEGVESLLLHAKKLISLGGFFYGNNVGSVICSMAAADKELRLKLEDLYDVKLTGETAKKINEVCPNLTAVSTRADCVSALTEFDGIKKLSIDFDFRVDVDDFLNFVELKGQSLTKLEITDAVNPCNDMTDSVRRPPRNNIIKVVLLGDGGVGKSCLMMRYVSNRFEENSLHTLGVELLNKDITVKNSVYTLQIWDTAGQERFKSLRTPFYRGADICLLTFAVDERQSFDNLSNWVTEFVAYGDIKNASNYPFVVVANKQDLPTGIWEVTEDDIAKWCSSHGGLPYVLTSAKDATNVEAAFSMAVERWVEREEKLDKQFEENTIQMNSPSVGSSSCCS</sequence>
<dbReference type="GO" id="GO:0005764">
    <property type="term" value="C:lysosome"/>
    <property type="evidence" value="ECO:0007669"/>
    <property type="project" value="TreeGrafter"/>
</dbReference>
<dbReference type="SUPFAM" id="SSF52540">
    <property type="entry name" value="P-loop containing nucleoside triphosphate hydrolases"/>
    <property type="match status" value="1"/>
</dbReference>
<comment type="subcellular location">
    <subcellularLocation>
        <location evidence="2">Cell membrane</location>
        <topology evidence="2">Lipid-anchor</topology>
    </subcellularLocation>
    <subcellularLocation>
        <location evidence="3">Cytoplasmic vesicle</location>
        <location evidence="3">Phagosome membrane</location>
        <topology evidence="3">Lipid-anchor</topology>
        <orientation evidence="3">Cytoplasmic side</orientation>
    </subcellularLocation>
</comment>
<proteinExistence type="inferred from homology"/>
<dbReference type="NCBIfam" id="TIGR00231">
    <property type="entry name" value="small_GTP"/>
    <property type="match status" value="1"/>
</dbReference>
<dbReference type="GO" id="GO:0005829">
    <property type="term" value="C:cytosol"/>
    <property type="evidence" value="ECO:0007669"/>
    <property type="project" value="GOC"/>
</dbReference>
<comment type="similarity">
    <text evidence="4">Belongs to the small GTPase superfamily. Rab family.</text>
</comment>
<evidence type="ECO:0000256" key="12">
    <source>
        <dbReference type="ARBA" id="ARBA00023134"/>
    </source>
</evidence>
<evidence type="ECO:0000256" key="1">
    <source>
        <dbReference type="ARBA" id="ARBA00001946"/>
    </source>
</evidence>
<evidence type="ECO:0000256" key="14">
    <source>
        <dbReference type="ARBA" id="ARBA00023288"/>
    </source>
</evidence>
<evidence type="ECO:0000256" key="11">
    <source>
        <dbReference type="ARBA" id="ARBA00022927"/>
    </source>
</evidence>
<evidence type="ECO:0000256" key="10">
    <source>
        <dbReference type="ARBA" id="ARBA00022801"/>
    </source>
</evidence>
<evidence type="ECO:0000256" key="17">
    <source>
        <dbReference type="ARBA" id="ARBA00047660"/>
    </source>
</evidence>
<dbReference type="EMBL" id="CAJPEX010003404">
    <property type="protein sequence ID" value="CAG0922196.1"/>
    <property type="molecule type" value="Genomic_DNA"/>
</dbReference>
<dbReference type="PROSITE" id="PS51421">
    <property type="entry name" value="RAS"/>
    <property type="match status" value="1"/>
</dbReference>
<dbReference type="GO" id="GO:0015031">
    <property type="term" value="P:protein transport"/>
    <property type="evidence" value="ECO:0007669"/>
    <property type="project" value="UniProtKB-KW"/>
</dbReference>
<accession>A0A7R9BX24</accession>
<dbReference type="PANTHER" id="PTHR47981:SF1">
    <property type="entry name" value="RE17845P"/>
    <property type="match status" value="1"/>
</dbReference>
<evidence type="ECO:0000313" key="18">
    <source>
        <dbReference type="EMBL" id="CAD7282044.1"/>
    </source>
</evidence>
<dbReference type="PRINTS" id="PR00449">
    <property type="entry name" value="RASTRNSFRMNG"/>
</dbReference>
<evidence type="ECO:0000256" key="8">
    <source>
        <dbReference type="ARBA" id="ARBA00022553"/>
    </source>
</evidence>
<keyword evidence="16" id="KW-0968">Cytoplasmic vesicle</keyword>
<evidence type="ECO:0000256" key="13">
    <source>
        <dbReference type="ARBA" id="ARBA00023136"/>
    </source>
</evidence>
<keyword evidence="10" id="KW-0378">Hydrolase</keyword>
<evidence type="ECO:0000313" key="19">
    <source>
        <dbReference type="Proteomes" id="UP000678499"/>
    </source>
</evidence>
<dbReference type="SMART" id="SM00175">
    <property type="entry name" value="RAB"/>
    <property type="match status" value="1"/>
</dbReference>
<protein>
    <recommendedName>
        <fullName evidence="5">small monomeric GTPase</fullName>
        <ecNumber evidence="5">3.6.5.2</ecNumber>
    </recommendedName>
</protein>
<dbReference type="InterPro" id="IPR005225">
    <property type="entry name" value="Small_GTP-bd"/>
</dbReference>
<dbReference type="InterPro" id="IPR001806">
    <property type="entry name" value="Small_GTPase"/>
</dbReference>
<dbReference type="InterPro" id="IPR027417">
    <property type="entry name" value="P-loop_NTPase"/>
</dbReference>
<dbReference type="InterPro" id="IPR032675">
    <property type="entry name" value="LRR_dom_sf"/>
</dbReference>
<evidence type="ECO:0000256" key="3">
    <source>
        <dbReference type="ARBA" id="ARBA00004616"/>
    </source>
</evidence>
<keyword evidence="12" id="KW-0342">GTP-binding</keyword>
<keyword evidence="9" id="KW-0547">Nucleotide-binding</keyword>
<keyword evidence="8" id="KW-0597">Phosphoprotein</keyword>
<dbReference type="SMART" id="SM00176">
    <property type="entry name" value="RAN"/>
    <property type="match status" value="1"/>
</dbReference>
<dbReference type="EC" id="3.6.5.2" evidence="5"/>
<dbReference type="OrthoDB" id="1436450at2759"/>
<dbReference type="GO" id="GO:0003925">
    <property type="term" value="F:G protein activity"/>
    <property type="evidence" value="ECO:0007669"/>
    <property type="project" value="UniProtKB-EC"/>
</dbReference>
<keyword evidence="13" id="KW-0472">Membrane</keyword>
<dbReference type="GO" id="GO:0005770">
    <property type="term" value="C:late endosome"/>
    <property type="evidence" value="ECO:0007669"/>
    <property type="project" value="TreeGrafter"/>
</dbReference>
<dbReference type="GO" id="GO:0042147">
    <property type="term" value="P:retrograde transport, endosome to Golgi"/>
    <property type="evidence" value="ECO:0007669"/>
    <property type="project" value="TreeGrafter"/>
</dbReference>
<dbReference type="GO" id="GO:0005525">
    <property type="term" value="F:GTP binding"/>
    <property type="evidence" value="ECO:0007669"/>
    <property type="project" value="UniProtKB-KW"/>
</dbReference>
<dbReference type="AlphaFoldDB" id="A0A7R9BX24"/>
<name>A0A7R9BX24_9CRUS</name>
<reference evidence="18" key="1">
    <citation type="submission" date="2020-11" db="EMBL/GenBank/DDBJ databases">
        <authorList>
            <person name="Tran Van P."/>
        </authorList>
    </citation>
    <scope>NUCLEOTIDE SEQUENCE</scope>
</reference>
<evidence type="ECO:0000256" key="4">
    <source>
        <dbReference type="ARBA" id="ARBA00006270"/>
    </source>
</evidence>
<evidence type="ECO:0000256" key="16">
    <source>
        <dbReference type="ARBA" id="ARBA00023329"/>
    </source>
</evidence>
<keyword evidence="7" id="KW-1003">Cell membrane</keyword>